<reference evidence="1 2" key="1">
    <citation type="submission" date="2022-08" db="EMBL/GenBank/DDBJ databases">
        <title>Paenibacillus endoradicis sp. nov., Paenibacillus radicibacter sp. nov and Paenibacillus pararadicis sp. nov., three cold-adapted plant growth-promoting bacteria isolated from root of Larix gmelinii in Great Khingan.</title>
        <authorList>
            <person name="Xue H."/>
        </authorList>
    </citation>
    <scope>NUCLEOTIDE SEQUENCE [LARGE SCALE GENOMIC DNA]</scope>
    <source>
        <strain evidence="1 2">N5-1-1-5</strain>
    </source>
</reference>
<comment type="caution">
    <text evidence="1">The sequence shown here is derived from an EMBL/GenBank/DDBJ whole genome shotgun (WGS) entry which is preliminary data.</text>
</comment>
<protein>
    <recommendedName>
        <fullName evidence="3">GNAT family N-acetyltransferase</fullName>
    </recommendedName>
</protein>
<gene>
    <name evidence="1" type="ORF">NV381_29560</name>
</gene>
<proteinExistence type="predicted"/>
<evidence type="ECO:0008006" key="3">
    <source>
        <dbReference type="Google" id="ProtNLM"/>
    </source>
</evidence>
<name>A0ABT1YQA1_9BACL</name>
<dbReference type="RefSeq" id="WP_258216905.1">
    <property type="nucleotide sequence ID" value="NZ_JANQBD010000027.1"/>
</dbReference>
<evidence type="ECO:0000313" key="2">
    <source>
        <dbReference type="Proteomes" id="UP001300012"/>
    </source>
</evidence>
<dbReference type="Proteomes" id="UP001300012">
    <property type="component" value="Unassembled WGS sequence"/>
</dbReference>
<evidence type="ECO:0000313" key="1">
    <source>
        <dbReference type="EMBL" id="MCR8635357.1"/>
    </source>
</evidence>
<sequence>MIRFEICTSTRQWSRFTDFYIERRASIVTDYPVSLVLRDVKNYMQQGRAAIIVNERDKVVGIGSFVLGLAEAGYEHKEIAVLGNSCFSEEIQNNRTFIRGLQVLAEQILEANPVVQEVRIPTSADNVYTNRLYQKLATKHHSFETGYGIFNVYSTPFREYAELCNRYS</sequence>
<accession>A0ABT1YQA1</accession>
<keyword evidence="2" id="KW-1185">Reference proteome</keyword>
<organism evidence="1 2">
    <name type="scientific">Paenibacillus radicis</name>
    <name type="common">ex Xue et al. 2023</name>
    <dbReference type="NCBI Taxonomy" id="2972489"/>
    <lineage>
        <taxon>Bacteria</taxon>
        <taxon>Bacillati</taxon>
        <taxon>Bacillota</taxon>
        <taxon>Bacilli</taxon>
        <taxon>Bacillales</taxon>
        <taxon>Paenibacillaceae</taxon>
        <taxon>Paenibacillus</taxon>
    </lineage>
</organism>
<dbReference type="EMBL" id="JANQBD010000027">
    <property type="protein sequence ID" value="MCR8635357.1"/>
    <property type="molecule type" value="Genomic_DNA"/>
</dbReference>